<dbReference type="EMBL" id="JBHULD010000004">
    <property type="protein sequence ID" value="MFD2553287.1"/>
    <property type="molecule type" value="Genomic_DNA"/>
</dbReference>
<dbReference type="InterPro" id="IPR028098">
    <property type="entry name" value="Glyco_trans_4-like_N"/>
</dbReference>
<evidence type="ECO:0000259" key="3">
    <source>
        <dbReference type="Pfam" id="PF13439"/>
    </source>
</evidence>
<dbReference type="Pfam" id="PF13439">
    <property type="entry name" value="Glyco_transf_4"/>
    <property type="match status" value="1"/>
</dbReference>
<dbReference type="Pfam" id="PF00534">
    <property type="entry name" value="Glycos_transf_1"/>
    <property type="match status" value="1"/>
</dbReference>
<dbReference type="Proteomes" id="UP001597440">
    <property type="component" value="Unassembled WGS sequence"/>
</dbReference>
<dbReference type="PANTHER" id="PTHR46401">
    <property type="entry name" value="GLYCOSYLTRANSFERASE WBBK-RELATED"/>
    <property type="match status" value="1"/>
</dbReference>
<dbReference type="RefSeq" id="WP_210355327.1">
    <property type="nucleotide sequence ID" value="NZ_JAEQMU010000004.1"/>
</dbReference>
<evidence type="ECO:0000259" key="2">
    <source>
        <dbReference type="Pfam" id="PF00534"/>
    </source>
</evidence>
<feature type="domain" description="Glycosyl transferase family 1" evidence="2">
    <location>
        <begin position="188"/>
        <end position="346"/>
    </location>
</feature>
<proteinExistence type="predicted"/>
<dbReference type="PANTHER" id="PTHR46401:SF2">
    <property type="entry name" value="GLYCOSYLTRANSFERASE WBBK-RELATED"/>
    <property type="match status" value="1"/>
</dbReference>
<feature type="domain" description="Glycosyltransferase subfamily 4-like N-terminal" evidence="3">
    <location>
        <begin position="44"/>
        <end position="176"/>
    </location>
</feature>
<gene>
    <name evidence="4" type="ORF">ACFSQW_02705</name>
</gene>
<dbReference type="InterPro" id="IPR001296">
    <property type="entry name" value="Glyco_trans_1"/>
</dbReference>
<keyword evidence="5" id="KW-1185">Reference proteome</keyword>
<accession>A0ABW5L095</accession>
<dbReference type="SUPFAM" id="SSF53756">
    <property type="entry name" value="UDP-Glycosyltransferase/glycogen phosphorylase"/>
    <property type="match status" value="1"/>
</dbReference>
<reference evidence="5" key="1">
    <citation type="journal article" date="2019" name="Int. J. Syst. Evol. Microbiol.">
        <title>The Global Catalogue of Microorganisms (GCM) 10K type strain sequencing project: providing services to taxonomists for standard genome sequencing and annotation.</title>
        <authorList>
            <consortium name="The Broad Institute Genomics Platform"/>
            <consortium name="The Broad Institute Genome Sequencing Center for Infectious Disease"/>
            <person name="Wu L."/>
            <person name="Ma J."/>
        </authorList>
    </citation>
    <scope>NUCLEOTIDE SEQUENCE [LARGE SCALE GENOMIC DNA]</scope>
    <source>
        <strain evidence="5">KCTC 52298</strain>
    </source>
</reference>
<dbReference type="CDD" id="cd03809">
    <property type="entry name" value="GT4_MtfB-like"/>
    <property type="match status" value="1"/>
</dbReference>
<evidence type="ECO:0000313" key="5">
    <source>
        <dbReference type="Proteomes" id="UP001597440"/>
    </source>
</evidence>
<name>A0ABW5L095_9SPHI</name>
<protein>
    <submittedName>
        <fullName evidence="4">Glycosyltransferase family 4 protein</fullName>
    </submittedName>
</protein>
<sequence>MRIGFDAKRYFLNQTGLGNYSRDLVRILEHYYPKNDYIKYTPKLRGAWLDSEEFRKTTKLPEGRFNNFFPSLWRNSGVVKDLKRDNIDIFHGLSGEIPMGLKENHIKSVVTIHDLIFLKYPKLYKGIDRYIYNKKFKYAVNNADKVVAISEQTKRDIAEFYGIPAERIEVIYQGCHPAFKTIKTEVQKENLRKKYNLPNQFILNVGSIEPRKNAFQIVKAVENLDIPLIIIGKTTEYAKQIKAYIAQKGLENRIFLMQGFTMEELSVIYAMADVFVYPSLYEGFGIPIIEALYSGTPVVSTNSGVFPEAGGPFSYYINPQDIGEIQYAISSILNSSNMRDEMVAEGITYVQRFNDQTIAEEWDSLYNSLLR</sequence>
<evidence type="ECO:0000256" key="1">
    <source>
        <dbReference type="ARBA" id="ARBA00022679"/>
    </source>
</evidence>
<keyword evidence="1" id="KW-0808">Transferase</keyword>
<comment type="caution">
    <text evidence="4">The sequence shown here is derived from an EMBL/GenBank/DDBJ whole genome shotgun (WGS) entry which is preliminary data.</text>
</comment>
<evidence type="ECO:0000313" key="4">
    <source>
        <dbReference type="EMBL" id="MFD2553287.1"/>
    </source>
</evidence>
<organism evidence="4 5">
    <name type="scientific">Sphingobacterium tabacisoli</name>
    <dbReference type="NCBI Taxonomy" id="2044855"/>
    <lineage>
        <taxon>Bacteria</taxon>
        <taxon>Pseudomonadati</taxon>
        <taxon>Bacteroidota</taxon>
        <taxon>Sphingobacteriia</taxon>
        <taxon>Sphingobacteriales</taxon>
        <taxon>Sphingobacteriaceae</taxon>
        <taxon>Sphingobacterium</taxon>
    </lineage>
</organism>
<dbReference type="Gene3D" id="3.40.50.2000">
    <property type="entry name" value="Glycogen Phosphorylase B"/>
    <property type="match status" value="2"/>
</dbReference>